<feature type="transmembrane region" description="Helical" evidence="1">
    <location>
        <begin position="6"/>
        <end position="34"/>
    </location>
</feature>
<evidence type="ECO:0000313" key="2">
    <source>
        <dbReference type="EMBL" id="WDA43546.1"/>
    </source>
</evidence>
<dbReference type="RefSeq" id="WP_005893240.1">
    <property type="nucleotide sequence ID" value="NZ_CP117525.1"/>
</dbReference>
<keyword evidence="1" id="KW-0472">Membrane</keyword>
<dbReference type="EMBL" id="CP117525">
    <property type="protein sequence ID" value="WDA43546.1"/>
    <property type="molecule type" value="Genomic_DNA"/>
</dbReference>
<sequence>MYALYLFLGVIIYFSPLNFNLDAITGLTGLVAILEGAISDKDSKEIATSNILNISILYIIIIVLAGDYISYNPLFRGKEFIKFTERTNFIATLIRSYFLGILYVKSFRTFLFFIKEKNDKN</sequence>
<evidence type="ECO:0000313" key="3">
    <source>
        <dbReference type="Proteomes" id="UP001214996"/>
    </source>
</evidence>
<feature type="transmembrane region" description="Helical" evidence="1">
    <location>
        <begin position="89"/>
        <end position="114"/>
    </location>
</feature>
<accession>A0AAX3M914</accession>
<organism evidence="2 3">
    <name type="scientific">Fusobacterium nucleatum</name>
    <dbReference type="NCBI Taxonomy" id="851"/>
    <lineage>
        <taxon>Bacteria</taxon>
        <taxon>Fusobacteriati</taxon>
        <taxon>Fusobacteriota</taxon>
        <taxon>Fusobacteriia</taxon>
        <taxon>Fusobacteriales</taxon>
        <taxon>Fusobacteriaceae</taxon>
        <taxon>Fusobacterium</taxon>
    </lineage>
</organism>
<reference evidence="2" key="1">
    <citation type="submission" date="2023-02" db="EMBL/GenBank/DDBJ databases">
        <title>Pan-genomic study of Fusobacterium nucleatum reveals the distribution of pathogenic genes and functional clusters at subspecies and strain levels.</title>
        <authorList>
            <person name="Feng Q."/>
            <person name="Sun T."/>
        </authorList>
    </citation>
    <scope>NUCLEOTIDE SEQUENCE</scope>
    <source>
        <strain evidence="2">FNV</strain>
    </source>
</reference>
<gene>
    <name evidence="2" type="ORF">PSR69_07645</name>
</gene>
<protein>
    <submittedName>
        <fullName evidence="2">Uncharacterized protein</fullName>
    </submittedName>
</protein>
<keyword evidence="1" id="KW-0812">Transmembrane</keyword>
<keyword evidence="1" id="KW-1133">Transmembrane helix</keyword>
<dbReference type="AlphaFoldDB" id="A0AAX3M914"/>
<feature type="transmembrane region" description="Helical" evidence="1">
    <location>
        <begin position="46"/>
        <end position="69"/>
    </location>
</feature>
<proteinExistence type="predicted"/>
<dbReference type="Proteomes" id="UP001214996">
    <property type="component" value="Chromosome"/>
</dbReference>
<name>A0AAX3M914_FUSNU</name>
<evidence type="ECO:0000256" key="1">
    <source>
        <dbReference type="SAM" id="Phobius"/>
    </source>
</evidence>